<comment type="similarity">
    <text evidence="1">Belongs to the DprA/Smf family.</text>
</comment>
<dbReference type="SUPFAM" id="SSF102405">
    <property type="entry name" value="MCP/YpsA-like"/>
    <property type="match status" value="1"/>
</dbReference>
<feature type="domain" description="Smf/DprA SLOG" evidence="3">
    <location>
        <begin position="90"/>
        <end position="302"/>
    </location>
</feature>
<dbReference type="PANTHER" id="PTHR43022">
    <property type="entry name" value="PROTEIN SMF"/>
    <property type="match status" value="1"/>
</dbReference>
<dbReference type="EMBL" id="JAGDYL010000048">
    <property type="protein sequence ID" value="MBO1806625.1"/>
    <property type="molecule type" value="Genomic_DNA"/>
</dbReference>
<feature type="compositionally biased region" description="Basic and acidic residues" evidence="2">
    <location>
        <begin position="330"/>
        <end position="348"/>
    </location>
</feature>
<sequence>MAERYALDHIDDERTARIALSYAVPTGHELTGRFLREYGGLQAIQFALGAEARGADPTTLRVWRSHLDRYDPQLVARGFELAERHRLEALVPGDPNWPTGMDDLRERAPAVLWTRGARPELLNRPLWERVALVGARAATFRGHWDAQQLSVGLGLRDITIVAASSLGVSRMALAGTLGNDSGAVAVFGSGLDDPYPRTPNGFFNSIAQGGILLSETPPGIEPSRNSLQGISRMVTALSAVTTLVESGPRGQAMDAVTHALQMRRRVGALRGPEDEIGSIGPNTLLDQGAADPVTDRDDILTVLDSFRSKSASIRDLNERPQQARSATPEELQHPHDARPPERGISRSL</sequence>
<organism evidence="4 5">
    <name type="scientific">Leucobacter ruminantium</name>
    <dbReference type="NCBI Taxonomy" id="1289170"/>
    <lineage>
        <taxon>Bacteria</taxon>
        <taxon>Bacillati</taxon>
        <taxon>Actinomycetota</taxon>
        <taxon>Actinomycetes</taxon>
        <taxon>Micrococcales</taxon>
        <taxon>Microbacteriaceae</taxon>
        <taxon>Leucobacter</taxon>
    </lineage>
</organism>
<evidence type="ECO:0000259" key="3">
    <source>
        <dbReference type="Pfam" id="PF02481"/>
    </source>
</evidence>
<proteinExistence type="inferred from homology"/>
<evidence type="ECO:0000313" key="4">
    <source>
        <dbReference type="EMBL" id="MBO1806625.1"/>
    </source>
</evidence>
<protein>
    <submittedName>
        <fullName evidence="4">DNA-processing protein DprA</fullName>
    </submittedName>
</protein>
<comment type="caution">
    <text evidence="4">The sequence shown here is derived from an EMBL/GenBank/DDBJ whole genome shotgun (WGS) entry which is preliminary data.</text>
</comment>
<feature type="region of interest" description="Disordered" evidence="2">
    <location>
        <begin position="310"/>
        <end position="348"/>
    </location>
</feature>
<keyword evidence="5" id="KW-1185">Reference proteome</keyword>
<dbReference type="InterPro" id="IPR057666">
    <property type="entry name" value="DrpA_SLOG"/>
</dbReference>
<evidence type="ECO:0000256" key="2">
    <source>
        <dbReference type="SAM" id="MobiDB-lite"/>
    </source>
</evidence>
<dbReference type="Gene3D" id="3.40.50.450">
    <property type="match status" value="1"/>
</dbReference>
<evidence type="ECO:0000256" key="1">
    <source>
        <dbReference type="ARBA" id="ARBA00006525"/>
    </source>
</evidence>
<name>A0A939M447_9MICO</name>
<dbReference type="Pfam" id="PF02481">
    <property type="entry name" value="DNA_processg_A"/>
    <property type="match status" value="1"/>
</dbReference>
<reference evidence="4" key="1">
    <citation type="submission" date="2021-03" db="EMBL/GenBank/DDBJ databases">
        <title>Leucobacter chromiisoli sp. nov., isolated from chromium-containing soil of chemical plant.</title>
        <authorList>
            <person name="Xu Z."/>
        </authorList>
    </citation>
    <scope>NUCLEOTIDE SEQUENCE</scope>
    <source>
        <strain evidence="4">A2</strain>
    </source>
</reference>
<accession>A0A939M447</accession>
<feature type="region of interest" description="Disordered" evidence="2">
    <location>
        <begin position="271"/>
        <end position="290"/>
    </location>
</feature>
<gene>
    <name evidence="4" type="ORF">J4H91_15100</name>
</gene>
<dbReference type="InterPro" id="IPR003488">
    <property type="entry name" value="DprA"/>
</dbReference>
<dbReference type="RefSeq" id="WP_208047075.1">
    <property type="nucleotide sequence ID" value="NZ_JAGDYL010000048.1"/>
</dbReference>
<dbReference type="PANTHER" id="PTHR43022:SF1">
    <property type="entry name" value="PROTEIN SMF"/>
    <property type="match status" value="1"/>
</dbReference>
<dbReference type="AlphaFoldDB" id="A0A939M447"/>
<dbReference type="Proteomes" id="UP000664398">
    <property type="component" value="Unassembled WGS sequence"/>
</dbReference>
<dbReference type="GO" id="GO:0009294">
    <property type="term" value="P:DNA-mediated transformation"/>
    <property type="evidence" value="ECO:0007669"/>
    <property type="project" value="InterPro"/>
</dbReference>
<evidence type="ECO:0000313" key="5">
    <source>
        <dbReference type="Proteomes" id="UP000664398"/>
    </source>
</evidence>